<comment type="pathway">
    <text evidence="7">Cofactor biosynthesis; biotin biosynthesis; 7,8-diaminononanoate from 8-amino-7-oxononanoate (SAM route): step 1/1.</text>
</comment>
<dbReference type="Gene3D" id="3.40.640.10">
    <property type="entry name" value="Type I PLP-dependent aspartate aminotransferase-like (Major domain)"/>
    <property type="match status" value="1"/>
</dbReference>
<feature type="binding site" evidence="7">
    <location>
        <position position="276"/>
    </location>
    <ligand>
        <name>substrate</name>
    </ligand>
</feature>
<sequence length="445" mass="50623">MPKEVMRNPSSVWHPYTQMSEWDKFTEIVGGKGMWLIDSEGHRMLDGVASMWCNVWGHSKREIISAIQRQSKKSPHTSLFNLTHPEAESLAKKLVSISPNMSRVFYSDNGSTAMEIAFKIAIQYWQNVNNPARTRFVTLTNGYHGDTFGTMSVGFVPAFFWRFKKNMYKTIQIPFANSYRIPRKTSIEDYYEQTLERIEKSLSRDDVAAFVMESGAQIAGGVNIYRNGFQSKIGRLCRKYNVLFILDEIATGFGRLGSLVEYTAQKSPPDIVAYGKMMTAGYLPMAATLTTERIYKSFLGKYSDMKHLYHGHTYTGNALACAVANQNIMLYKKTNLIAKIKKTSRIMSRRLEEIKKIEIVGDIRYKGMLAGIELVSDQRTKKPLRFAKSVNRVVFEAAKKNGLYLRTLGNILVLVPPLAISEKEMNFLIDGTIKTLKSILSERRL</sequence>
<evidence type="ECO:0000256" key="4">
    <source>
        <dbReference type="ARBA" id="ARBA00022691"/>
    </source>
</evidence>
<organism evidence="8 9">
    <name type="scientific">Candidatus Nitrosotenuis uzonensis</name>
    <dbReference type="NCBI Taxonomy" id="1407055"/>
    <lineage>
        <taxon>Archaea</taxon>
        <taxon>Nitrososphaerota</taxon>
        <taxon>Candidatus Nitrosotenuis</taxon>
    </lineage>
</organism>
<feature type="binding site" evidence="7">
    <location>
        <position position="406"/>
    </location>
    <ligand>
        <name>substrate</name>
    </ligand>
</feature>
<dbReference type="InterPro" id="IPR005814">
    <property type="entry name" value="Aminotrans_3"/>
</dbReference>
<feature type="site" description="Participates in the substrate recognition with KAPA and in a stacking interaction with the adenine ring of SAM" evidence="7">
    <location>
        <position position="16"/>
    </location>
</feature>
<dbReference type="RefSeq" id="WP_239654959.1">
    <property type="nucleotide sequence ID" value="NZ_CAJNAQ010000005.1"/>
</dbReference>
<dbReference type="InterPro" id="IPR005815">
    <property type="entry name" value="BioA"/>
</dbReference>
<keyword evidence="6 7" id="KW-0663">Pyridoxal phosphate</keyword>
<dbReference type="EMBL" id="CAJNAQ010000005">
    <property type="protein sequence ID" value="CAE6499663.1"/>
    <property type="molecule type" value="Genomic_DNA"/>
</dbReference>
<feature type="binding site" evidence="7">
    <location>
        <position position="311"/>
    </location>
    <ligand>
        <name>substrate</name>
    </ligand>
</feature>
<keyword evidence="5 7" id="KW-0093">Biotin biosynthesis</keyword>
<protein>
    <recommendedName>
        <fullName evidence="7">Adenosylmethionine-8-amino-7-oxononanoate aminotransferase</fullName>
        <ecNumber evidence="7">2.6.1.62</ecNumber>
    </recommendedName>
    <alternativeName>
        <fullName evidence="7">7,8-diamino-pelargonic acid aminotransferase</fullName>
        <shortName evidence="7">DAPA AT</shortName>
        <shortName evidence="7">DAPA aminotransferase</shortName>
    </alternativeName>
    <alternativeName>
        <fullName evidence="7">7,8-diaminononanoate synthase</fullName>
        <shortName evidence="7">DANS</shortName>
    </alternativeName>
    <alternativeName>
        <fullName evidence="7">Diaminopelargonic acid synthase</fullName>
    </alternativeName>
</protein>
<proteinExistence type="inferred from homology"/>
<reference evidence="8" key="1">
    <citation type="submission" date="2021-02" db="EMBL/GenBank/DDBJ databases">
        <authorList>
            <person name="Han P."/>
        </authorList>
    </citation>
    <scope>NUCLEOTIDE SEQUENCE</scope>
    <source>
        <strain evidence="8">Candidatus Nitrosotenuis uzonensis 5A</strain>
    </source>
</reference>
<evidence type="ECO:0000256" key="6">
    <source>
        <dbReference type="ARBA" id="ARBA00022898"/>
    </source>
</evidence>
<dbReference type="AlphaFoldDB" id="A0A812EYE4"/>
<feature type="binding site" evidence="7">
    <location>
        <begin position="110"/>
        <end position="111"/>
    </location>
    <ligand>
        <name>pyridoxal 5'-phosphate</name>
        <dbReference type="ChEBI" id="CHEBI:597326"/>
    </ligand>
</feature>
<comment type="similarity">
    <text evidence="7">Belongs to the class-III pyridoxal-phosphate-dependent aminotransferase family. BioA subfamily.</text>
</comment>
<dbReference type="InterPro" id="IPR015421">
    <property type="entry name" value="PyrdxlP-dep_Trfase_major"/>
</dbReference>
<comment type="subunit">
    <text evidence="7">Homodimer.</text>
</comment>
<dbReference type="PROSITE" id="PS00600">
    <property type="entry name" value="AA_TRANSFER_CLASS_3"/>
    <property type="match status" value="1"/>
</dbReference>
<dbReference type="InterPro" id="IPR015424">
    <property type="entry name" value="PyrdxlP-dep_Trfase"/>
</dbReference>
<evidence type="ECO:0000256" key="7">
    <source>
        <dbReference type="HAMAP-Rule" id="MF_00834"/>
    </source>
</evidence>
<evidence type="ECO:0000256" key="3">
    <source>
        <dbReference type="ARBA" id="ARBA00022679"/>
    </source>
</evidence>
<evidence type="ECO:0000256" key="1">
    <source>
        <dbReference type="ARBA" id="ARBA00001933"/>
    </source>
</evidence>
<comment type="function">
    <text evidence="7">Catalyzes the transfer of the alpha-amino group from S-adenosyl-L-methionine (SAM) to 7-keto-8-aminopelargonic acid (KAPA) to form 7,8-diaminopelargonic acid (DAPA). It is the only aminotransferase known to utilize SAM as an amino donor.</text>
</comment>
<evidence type="ECO:0000313" key="9">
    <source>
        <dbReference type="Proteomes" id="UP000655759"/>
    </source>
</evidence>
<feature type="modified residue" description="N6-(pyridoxal phosphate)lysine" evidence="7">
    <location>
        <position position="276"/>
    </location>
</feature>
<keyword evidence="2 7" id="KW-0032">Aminotransferase</keyword>
<dbReference type="SUPFAM" id="SSF53383">
    <property type="entry name" value="PLP-dependent transferases"/>
    <property type="match status" value="1"/>
</dbReference>
<feature type="binding site" evidence="7">
    <location>
        <position position="143"/>
    </location>
    <ligand>
        <name>substrate</name>
    </ligand>
</feature>
<dbReference type="GO" id="GO:0009102">
    <property type="term" value="P:biotin biosynthetic process"/>
    <property type="evidence" value="ECO:0007669"/>
    <property type="project" value="UniProtKB-UniRule"/>
</dbReference>
<dbReference type="UniPathway" id="UPA00078">
    <property type="reaction ID" value="UER00160"/>
</dbReference>
<dbReference type="GO" id="GO:0005737">
    <property type="term" value="C:cytoplasm"/>
    <property type="evidence" value="ECO:0007669"/>
    <property type="project" value="UniProtKB-SubCell"/>
</dbReference>
<comment type="caution">
    <text evidence="8">The sequence shown here is derived from an EMBL/GenBank/DDBJ whole genome shotgun (WGS) entry which is preliminary data.</text>
</comment>
<dbReference type="GO" id="GO:0030170">
    <property type="term" value="F:pyridoxal phosphate binding"/>
    <property type="evidence" value="ECO:0007669"/>
    <property type="project" value="UniProtKB-UniRule"/>
</dbReference>
<dbReference type="Proteomes" id="UP000655759">
    <property type="component" value="Unassembled WGS sequence"/>
</dbReference>
<dbReference type="PIRSF" id="PIRSF000521">
    <property type="entry name" value="Transaminase_4ab_Lys_Orn"/>
    <property type="match status" value="1"/>
</dbReference>
<keyword evidence="4 7" id="KW-0949">S-adenosyl-L-methionine</keyword>
<dbReference type="GO" id="GO:0004015">
    <property type="term" value="F:adenosylmethionine-8-amino-7-oxononanoate transaminase activity"/>
    <property type="evidence" value="ECO:0007669"/>
    <property type="project" value="UniProtKB-UniRule"/>
</dbReference>
<name>A0A812EYE4_9ARCH</name>
<evidence type="ECO:0000313" key="8">
    <source>
        <dbReference type="EMBL" id="CAE6499663.1"/>
    </source>
</evidence>
<dbReference type="PANTHER" id="PTHR42684:SF3">
    <property type="entry name" value="ADENOSYLMETHIONINE-8-AMINO-7-OXONONANOATE AMINOTRANSFERASE"/>
    <property type="match status" value="1"/>
</dbReference>
<comment type="cofactor">
    <cofactor evidence="1 7">
        <name>pyridoxal 5'-phosphate</name>
        <dbReference type="ChEBI" id="CHEBI:597326"/>
    </cofactor>
</comment>
<gene>
    <name evidence="7 8" type="primary">bioA</name>
    <name evidence="8" type="ORF">NUZ5A_50926</name>
</gene>
<comment type="catalytic activity">
    <reaction evidence="7">
        <text>(8S)-8-amino-7-oxononanoate + S-adenosyl-L-methionine = S-adenosyl-4-methylsulfanyl-2-oxobutanoate + (7R,8S)-7,8-diammoniononanoate</text>
        <dbReference type="Rhea" id="RHEA:16861"/>
        <dbReference type="ChEBI" id="CHEBI:16490"/>
        <dbReference type="ChEBI" id="CHEBI:59789"/>
        <dbReference type="ChEBI" id="CHEBI:149468"/>
        <dbReference type="ChEBI" id="CHEBI:149469"/>
        <dbReference type="EC" id="2.6.1.62"/>
    </reaction>
</comment>
<keyword evidence="3 7" id="KW-0808">Transferase</keyword>
<comment type="subcellular location">
    <subcellularLocation>
        <location evidence="7">Cytoplasm</location>
    </subcellularLocation>
</comment>
<evidence type="ECO:0000256" key="2">
    <source>
        <dbReference type="ARBA" id="ARBA00022576"/>
    </source>
</evidence>
<dbReference type="NCBIfam" id="TIGR00508">
    <property type="entry name" value="bioA"/>
    <property type="match status" value="1"/>
</dbReference>
<dbReference type="CDD" id="cd00610">
    <property type="entry name" value="OAT_like"/>
    <property type="match status" value="1"/>
</dbReference>
<keyword evidence="7" id="KW-0963">Cytoplasm</keyword>
<dbReference type="HAMAP" id="MF_00834">
    <property type="entry name" value="BioA"/>
    <property type="match status" value="1"/>
</dbReference>
<comment type="caution">
    <text evidence="7">Lacks conserved residue(s) required for the propagation of feature annotation.</text>
</comment>
<feature type="binding site" evidence="7">
    <location>
        <position position="247"/>
    </location>
    <ligand>
        <name>pyridoxal 5'-phosphate</name>
        <dbReference type="ChEBI" id="CHEBI:597326"/>
    </ligand>
</feature>
<feature type="binding site" evidence="7">
    <location>
        <begin position="312"/>
        <end position="313"/>
    </location>
    <ligand>
        <name>pyridoxal 5'-phosphate</name>
        <dbReference type="ChEBI" id="CHEBI:597326"/>
    </ligand>
</feature>
<dbReference type="Gene3D" id="3.90.1150.10">
    <property type="entry name" value="Aspartate Aminotransferase, domain 1"/>
    <property type="match status" value="1"/>
</dbReference>
<evidence type="ECO:0000256" key="5">
    <source>
        <dbReference type="ARBA" id="ARBA00022756"/>
    </source>
</evidence>
<dbReference type="InterPro" id="IPR015422">
    <property type="entry name" value="PyrdxlP-dep_Trfase_small"/>
</dbReference>
<accession>A0A812EYE4</accession>
<dbReference type="InterPro" id="IPR049704">
    <property type="entry name" value="Aminotrans_3_PPA_site"/>
</dbReference>
<dbReference type="Pfam" id="PF00202">
    <property type="entry name" value="Aminotran_3"/>
    <property type="match status" value="1"/>
</dbReference>
<dbReference type="PANTHER" id="PTHR42684">
    <property type="entry name" value="ADENOSYLMETHIONINE-8-AMINO-7-OXONONANOATE AMINOTRANSFERASE"/>
    <property type="match status" value="1"/>
</dbReference>
<dbReference type="EC" id="2.6.1.62" evidence="7"/>